<dbReference type="GO" id="GO:0005737">
    <property type="term" value="C:cytoplasm"/>
    <property type="evidence" value="ECO:0007669"/>
    <property type="project" value="TreeGrafter"/>
</dbReference>
<dbReference type="InterPro" id="IPR003462">
    <property type="entry name" value="ODC_Mu_crystall"/>
</dbReference>
<comment type="similarity">
    <text evidence="1">Belongs to the ornithine cyclodeaminase/mu-crystallin family.</text>
</comment>
<proteinExistence type="inferred from homology"/>
<evidence type="ECO:0000313" key="2">
    <source>
        <dbReference type="EMBL" id="GGF92157.1"/>
    </source>
</evidence>
<evidence type="ECO:0000256" key="1">
    <source>
        <dbReference type="ARBA" id="ARBA00008903"/>
    </source>
</evidence>
<dbReference type="PANTHER" id="PTHR13812:SF19">
    <property type="entry name" value="KETIMINE REDUCTASE MU-CRYSTALLIN"/>
    <property type="match status" value="1"/>
</dbReference>
<dbReference type="SUPFAM" id="SSF51735">
    <property type="entry name" value="NAD(P)-binding Rossmann-fold domains"/>
    <property type="match status" value="1"/>
</dbReference>
<dbReference type="AlphaFoldDB" id="A0A917CKZ8"/>
<reference evidence="2" key="1">
    <citation type="journal article" date="2014" name="Int. J. Syst. Evol. Microbiol.">
        <title>Complete genome sequence of Corynebacterium casei LMG S-19264T (=DSM 44701T), isolated from a smear-ripened cheese.</title>
        <authorList>
            <consortium name="US DOE Joint Genome Institute (JGI-PGF)"/>
            <person name="Walter F."/>
            <person name="Albersmeier A."/>
            <person name="Kalinowski J."/>
            <person name="Ruckert C."/>
        </authorList>
    </citation>
    <scope>NUCLEOTIDE SEQUENCE</scope>
    <source>
        <strain evidence="2">CCM 7905</strain>
    </source>
</reference>
<dbReference type="GO" id="GO:0019752">
    <property type="term" value="P:carboxylic acid metabolic process"/>
    <property type="evidence" value="ECO:0007669"/>
    <property type="project" value="UniProtKB-ARBA"/>
</dbReference>
<name>A0A917CKZ8_9NOCA</name>
<dbReference type="FunFam" id="3.40.50.720:FF:000311">
    <property type="entry name" value="Ornithine cyclodeaminase"/>
    <property type="match status" value="1"/>
</dbReference>
<keyword evidence="3" id="KW-1185">Reference proteome</keyword>
<dbReference type="EMBL" id="BMCU01000001">
    <property type="protein sequence ID" value="GGF92157.1"/>
    <property type="molecule type" value="Genomic_DNA"/>
</dbReference>
<dbReference type="Gene3D" id="3.40.50.720">
    <property type="entry name" value="NAD(P)-binding Rossmann-like Domain"/>
    <property type="match status" value="1"/>
</dbReference>
<dbReference type="PANTHER" id="PTHR13812">
    <property type="entry name" value="KETIMINE REDUCTASE MU-CRYSTALLIN"/>
    <property type="match status" value="1"/>
</dbReference>
<protein>
    <submittedName>
        <fullName evidence="2">Ornithine cyclodeaminase</fullName>
    </submittedName>
</protein>
<reference evidence="2" key="2">
    <citation type="submission" date="2020-09" db="EMBL/GenBank/DDBJ databases">
        <authorList>
            <person name="Sun Q."/>
            <person name="Sedlacek I."/>
        </authorList>
    </citation>
    <scope>NUCLEOTIDE SEQUENCE</scope>
    <source>
        <strain evidence="2">CCM 7905</strain>
    </source>
</reference>
<dbReference type="Pfam" id="PF02423">
    <property type="entry name" value="OCD_Mu_crystall"/>
    <property type="match status" value="1"/>
</dbReference>
<organism evidence="2 3">
    <name type="scientific">Rhodococcoides trifolii</name>
    <dbReference type="NCBI Taxonomy" id="908250"/>
    <lineage>
        <taxon>Bacteria</taxon>
        <taxon>Bacillati</taxon>
        <taxon>Actinomycetota</taxon>
        <taxon>Actinomycetes</taxon>
        <taxon>Mycobacteriales</taxon>
        <taxon>Nocardiaceae</taxon>
        <taxon>Rhodococcoides</taxon>
    </lineage>
</organism>
<dbReference type="GO" id="GO:0016491">
    <property type="term" value="F:oxidoreductase activity"/>
    <property type="evidence" value="ECO:0007669"/>
    <property type="project" value="UniProtKB-ARBA"/>
</dbReference>
<dbReference type="RefSeq" id="WP_188542911.1">
    <property type="nucleotide sequence ID" value="NZ_BMCU01000001.1"/>
</dbReference>
<comment type="caution">
    <text evidence="2">The sequence shown here is derived from an EMBL/GenBank/DDBJ whole genome shotgun (WGS) entry which is preliminary data.</text>
</comment>
<dbReference type="InterPro" id="IPR023401">
    <property type="entry name" value="ODC_N"/>
</dbReference>
<dbReference type="PIRSF" id="PIRSF001439">
    <property type="entry name" value="CryM"/>
    <property type="match status" value="1"/>
</dbReference>
<dbReference type="Gene3D" id="3.30.1780.10">
    <property type="entry name" value="ornithine cyclodeaminase, domain 1"/>
    <property type="match status" value="1"/>
</dbReference>
<dbReference type="InterPro" id="IPR036291">
    <property type="entry name" value="NAD(P)-bd_dom_sf"/>
</dbReference>
<evidence type="ECO:0000313" key="3">
    <source>
        <dbReference type="Proteomes" id="UP000654257"/>
    </source>
</evidence>
<sequence>MVLVLGHDDIVGLLDRDEVRRAVEQALADLATGDAVNPAPVAMPVQGNGTVLPMAAAHGDLAIVKVLSDLPANRSAGLPVQRSTMVVTSTKTGEAVAVLDGRAITKVRTAATSAVATDHLARRDAVTLGLVGAGNLAVEHTFAIAAVRPLERVVVWSRSESTVEKYRAATQSLGLIVEVAPTIEYAVKAADVLCTLTPSRDPLVQGAWFEPGLHVNAVGAPPRPDHREIDGEGMARSRVVVDSRATSLAKSGDLLLAVAEGRIDSGAADLELGAVIAGSVVGRRSDRDITLFDSVGLGLQDLAAATLVLRAMSA</sequence>
<dbReference type="Proteomes" id="UP000654257">
    <property type="component" value="Unassembled WGS sequence"/>
</dbReference>
<accession>A0A917CKZ8</accession>
<gene>
    <name evidence="2" type="ORF">GCM10007304_02630</name>
</gene>